<accession>A0A2H3D618</accession>
<dbReference type="AlphaFoldDB" id="A0A2H3D618"/>
<evidence type="ECO:0000313" key="2">
    <source>
        <dbReference type="Proteomes" id="UP000217790"/>
    </source>
</evidence>
<protein>
    <submittedName>
        <fullName evidence="1">Uncharacterized protein</fullName>
    </submittedName>
</protein>
<reference evidence="2" key="1">
    <citation type="journal article" date="2017" name="Nat. Ecol. Evol.">
        <title>Genome expansion and lineage-specific genetic innovations in the forest pathogenic fungi Armillaria.</title>
        <authorList>
            <person name="Sipos G."/>
            <person name="Prasanna A.N."/>
            <person name="Walter M.C."/>
            <person name="O'Connor E."/>
            <person name="Balint B."/>
            <person name="Krizsan K."/>
            <person name="Kiss B."/>
            <person name="Hess J."/>
            <person name="Varga T."/>
            <person name="Slot J."/>
            <person name="Riley R."/>
            <person name="Boka B."/>
            <person name="Rigling D."/>
            <person name="Barry K."/>
            <person name="Lee J."/>
            <person name="Mihaltcheva S."/>
            <person name="LaButti K."/>
            <person name="Lipzen A."/>
            <person name="Waldron R."/>
            <person name="Moloney N.M."/>
            <person name="Sperisen C."/>
            <person name="Kredics L."/>
            <person name="Vagvoelgyi C."/>
            <person name="Patrignani A."/>
            <person name="Fitzpatrick D."/>
            <person name="Nagy I."/>
            <person name="Doyle S."/>
            <person name="Anderson J.B."/>
            <person name="Grigoriev I.V."/>
            <person name="Gueldener U."/>
            <person name="Muensterkoetter M."/>
            <person name="Nagy L.G."/>
        </authorList>
    </citation>
    <scope>NUCLEOTIDE SEQUENCE [LARGE SCALE GENOMIC DNA]</scope>
    <source>
        <strain evidence="2">Ar21-2</strain>
    </source>
</reference>
<dbReference type="Proteomes" id="UP000217790">
    <property type="component" value="Unassembled WGS sequence"/>
</dbReference>
<organism evidence="1 2">
    <name type="scientific">Armillaria gallica</name>
    <name type="common">Bulbous honey fungus</name>
    <name type="synonym">Armillaria bulbosa</name>
    <dbReference type="NCBI Taxonomy" id="47427"/>
    <lineage>
        <taxon>Eukaryota</taxon>
        <taxon>Fungi</taxon>
        <taxon>Dikarya</taxon>
        <taxon>Basidiomycota</taxon>
        <taxon>Agaricomycotina</taxon>
        <taxon>Agaricomycetes</taxon>
        <taxon>Agaricomycetidae</taxon>
        <taxon>Agaricales</taxon>
        <taxon>Marasmiineae</taxon>
        <taxon>Physalacriaceae</taxon>
        <taxon>Armillaria</taxon>
    </lineage>
</organism>
<keyword evidence="2" id="KW-1185">Reference proteome</keyword>
<sequence length="235" mass="26805">MANQSSLPVFRKRKLLLPDALHTLPITKDNFLCPPSVAAHRIVKSMLLWIVTCSLRSLDYNAHTAIEDEDKFDVVKRGASTLVVIIVLTLNLRYSYVLNESSISVFTKWRHTRLSANSFLANDTIRGHKRRSKGYRQASRQTRNINFRGASNFSLVICTGELLEYFLVVKVVASDDLELGRDELINSKPPVTRRGKRLRFPERVKPNSDPPMLSTYAMNQIFRQEDVNRGSCDPL</sequence>
<proteinExistence type="predicted"/>
<dbReference type="InParanoid" id="A0A2H3D618"/>
<gene>
    <name evidence="1" type="ORF">ARMGADRAFT_1033105</name>
</gene>
<evidence type="ECO:0000313" key="1">
    <source>
        <dbReference type="EMBL" id="PBK89550.1"/>
    </source>
</evidence>
<name>A0A2H3D618_ARMGA</name>
<dbReference type="EMBL" id="KZ293668">
    <property type="protein sequence ID" value="PBK89550.1"/>
    <property type="molecule type" value="Genomic_DNA"/>
</dbReference>